<sequence length="112" mass="13477">MIPLDHYVPDELHIMLRIWDHLWELVIQELKSESRYEEFNRKIIVREMKSISVIFQFWQDLNVKNCIYTSLMGDDKEKFLYALLLMKQPGADPAAFAVQTKNWLNLFLIPYQ</sequence>
<proteinExistence type="predicted"/>
<evidence type="ECO:0000313" key="1">
    <source>
        <dbReference type="EMBL" id="CAG8708468.1"/>
    </source>
</evidence>
<name>A0ABN7UZL2_GIGMA</name>
<dbReference type="EMBL" id="CAJVQB010007744">
    <property type="protein sequence ID" value="CAG8708468.1"/>
    <property type="molecule type" value="Genomic_DNA"/>
</dbReference>
<evidence type="ECO:0000313" key="2">
    <source>
        <dbReference type="Proteomes" id="UP000789901"/>
    </source>
</evidence>
<comment type="caution">
    <text evidence="1">The sequence shown here is derived from an EMBL/GenBank/DDBJ whole genome shotgun (WGS) entry which is preliminary data.</text>
</comment>
<protein>
    <submittedName>
        <fullName evidence="1">14674_t:CDS:1</fullName>
    </submittedName>
</protein>
<organism evidence="1 2">
    <name type="scientific">Gigaspora margarita</name>
    <dbReference type="NCBI Taxonomy" id="4874"/>
    <lineage>
        <taxon>Eukaryota</taxon>
        <taxon>Fungi</taxon>
        <taxon>Fungi incertae sedis</taxon>
        <taxon>Mucoromycota</taxon>
        <taxon>Glomeromycotina</taxon>
        <taxon>Glomeromycetes</taxon>
        <taxon>Diversisporales</taxon>
        <taxon>Gigasporaceae</taxon>
        <taxon>Gigaspora</taxon>
    </lineage>
</organism>
<dbReference type="Proteomes" id="UP000789901">
    <property type="component" value="Unassembled WGS sequence"/>
</dbReference>
<keyword evidence="2" id="KW-1185">Reference proteome</keyword>
<reference evidence="1 2" key="1">
    <citation type="submission" date="2021-06" db="EMBL/GenBank/DDBJ databases">
        <authorList>
            <person name="Kallberg Y."/>
            <person name="Tangrot J."/>
            <person name="Rosling A."/>
        </authorList>
    </citation>
    <scope>NUCLEOTIDE SEQUENCE [LARGE SCALE GENOMIC DNA]</scope>
    <source>
        <strain evidence="1 2">120-4 pot B 10/14</strain>
    </source>
</reference>
<accession>A0ABN7UZL2</accession>
<gene>
    <name evidence="1" type="ORF">GMARGA_LOCUS12592</name>
</gene>
<feature type="non-terminal residue" evidence="1">
    <location>
        <position position="112"/>
    </location>
</feature>